<dbReference type="AlphaFoldDB" id="C6XYA3"/>
<dbReference type="GO" id="GO:0016413">
    <property type="term" value="F:O-acetyltransferase activity"/>
    <property type="evidence" value="ECO:0007669"/>
    <property type="project" value="TreeGrafter"/>
</dbReference>
<sequence>MEKLEEKENVKENFDFVDTIRCISMMGIVFEHTSAVETGIYKSTFDTLVETSLIQSFKFSTIAFFLIGGILINHKFQEYSAGQYLKNRFKKTIKPWLFWLFVYIVLMCVDRYVSYLRGGDTIIVTNFFGYVWHLFGFGLFYTPSWFVLNFLICICILLAFKRYLYSWIFGAILGLISITYSLNLYHDWFIASHSTALFGFVFYLWLGVIINKNFELVMGYIRRISWPVIILLVVVTFGLAISESWILIKIKALDAYNTLRITNILYSLAMFALLLKIGKIKLLHKLEPRQTTFGIYLVHFVIIVRLMPLIFQPLKLNYAKYSVWLNSGIHLLTFIAVYGISFGLVQLIRKTRYRWTVGL</sequence>
<dbReference type="Proteomes" id="UP000000852">
    <property type="component" value="Chromosome"/>
</dbReference>
<protein>
    <recommendedName>
        <fullName evidence="8">Acyltransferase 3 domain-containing protein</fullName>
    </recommendedName>
</protein>
<gene>
    <name evidence="9" type="ordered locus">Phep_0144</name>
</gene>
<proteinExistence type="inferred from homology"/>
<evidence type="ECO:0000259" key="8">
    <source>
        <dbReference type="Pfam" id="PF01757"/>
    </source>
</evidence>
<evidence type="ECO:0000256" key="5">
    <source>
        <dbReference type="ARBA" id="ARBA00022989"/>
    </source>
</evidence>
<evidence type="ECO:0000256" key="2">
    <source>
        <dbReference type="ARBA" id="ARBA00007400"/>
    </source>
</evidence>
<feature type="transmembrane region" description="Helical" evidence="7">
    <location>
        <begin position="134"/>
        <end position="157"/>
    </location>
</feature>
<dbReference type="PANTHER" id="PTHR40074">
    <property type="entry name" value="O-ACETYLTRANSFERASE WECH"/>
    <property type="match status" value="1"/>
</dbReference>
<evidence type="ECO:0000313" key="10">
    <source>
        <dbReference type="Proteomes" id="UP000000852"/>
    </source>
</evidence>
<name>C6XYA3_PEDHD</name>
<dbReference type="OrthoDB" id="1495770at2"/>
<keyword evidence="10" id="KW-1185">Reference proteome</keyword>
<dbReference type="EMBL" id="CP001681">
    <property type="protein sequence ID" value="ACU02370.1"/>
    <property type="molecule type" value="Genomic_DNA"/>
</dbReference>
<keyword evidence="6 7" id="KW-0472">Membrane</keyword>
<dbReference type="GO" id="GO:0005886">
    <property type="term" value="C:plasma membrane"/>
    <property type="evidence" value="ECO:0007669"/>
    <property type="project" value="UniProtKB-SubCell"/>
</dbReference>
<keyword evidence="3" id="KW-1003">Cell membrane</keyword>
<evidence type="ECO:0000313" key="9">
    <source>
        <dbReference type="EMBL" id="ACU02370.1"/>
    </source>
</evidence>
<dbReference type="STRING" id="485917.Phep_0144"/>
<dbReference type="RefSeq" id="WP_012780323.1">
    <property type="nucleotide sequence ID" value="NC_013061.1"/>
</dbReference>
<comment type="subcellular location">
    <subcellularLocation>
        <location evidence="1">Cell membrane</location>
        <topology evidence="1">Multi-pass membrane protein</topology>
    </subcellularLocation>
</comment>
<feature type="transmembrane region" description="Helical" evidence="7">
    <location>
        <begin position="260"/>
        <end position="278"/>
    </location>
</feature>
<dbReference type="KEGG" id="phe:Phep_0144"/>
<accession>C6XYA3</accession>
<dbReference type="eggNOG" id="COG1835">
    <property type="taxonomic scope" value="Bacteria"/>
</dbReference>
<evidence type="ECO:0000256" key="4">
    <source>
        <dbReference type="ARBA" id="ARBA00022692"/>
    </source>
</evidence>
<feature type="transmembrane region" description="Helical" evidence="7">
    <location>
        <begin position="57"/>
        <end position="76"/>
    </location>
</feature>
<feature type="domain" description="Acyltransferase 3" evidence="8">
    <location>
        <begin position="15"/>
        <end position="342"/>
    </location>
</feature>
<feature type="transmembrane region" description="Helical" evidence="7">
    <location>
        <begin position="188"/>
        <end position="206"/>
    </location>
</feature>
<dbReference type="HOGENOM" id="CLU_061524_0_0_10"/>
<reference evidence="9 10" key="1">
    <citation type="journal article" date="2009" name="Stand. Genomic Sci.">
        <title>Complete genome sequence of Pedobacter heparinus type strain (HIM 762-3).</title>
        <authorList>
            <person name="Han C."/>
            <person name="Spring S."/>
            <person name="Lapidus A."/>
            <person name="Del Rio T.G."/>
            <person name="Tice H."/>
            <person name="Copeland A."/>
            <person name="Cheng J.F."/>
            <person name="Lucas S."/>
            <person name="Chen F."/>
            <person name="Nolan M."/>
            <person name="Bruce D."/>
            <person name="Goodwin L."/>
            <person name="Pitluck S."/>
            <person name="Ivanova N."/>
            <person name="Mavromatis K."/>
            <person name="Mikhailova N."/>
            <person name="Pati A."/>
            <person name="Chen A."/>
            <person name="Palaniappan K."/>
            <person name="Land M."/>
            <person name="Hauser L."/>
            <person name="Chang Y.J."/>
            <person name="Jeffries C.C."/>
            <person name="Saunders E."/>
            <person name="Chertkov O."/>
            <person name="Brettin T."/>
            <person name="Goker M."/>
            <person name="Rohde M."/>
            <person name="Bristow J."/>
            <person name="Eisen J.A."/>
            <person name="Markowitz V."/>
            <person name="Hugenholtz P."/>
            <person name="Kyrpides N.C."/>
            <person name="Klenk H.P."/>
            <person name="Detter J.C."/>
        </authorList>
    </citation>
    <scope>NUCLEOTIDE SEQUENCE [LARGE SCALE GENOMIC DNA]</scope>
    <source>
        <strain evidence="10">ATCC 13125 / DSM 2366 / CIP 104194 / JCM 7457 / NBRC 12017 / NCIMB 9290 / NRRL B-14731 / HIM 762-3</strain>
    </source>
</reference>
<evidence type="ECO:0000256" key="1">
    <source>
        <dbReference type="ARBA" id="ARBA00004651"/>
    </source>
</evidence>
<dbReference type="GO" id="GO:0009246">
    <property type="term" value="P:enterobacterial common antigen biosynthetic process"/>
    <property type="evidence" value="ECO:0007669"/>
    <property type="project" value="TreeGrafter"/>
</dbReference>
<dbReference type="Pfam" id="PF01757">
    <property type="entry name" value="Acyl_transf_3"/>
    <property type="match status" value="1"/>
</dbReference>
<feature type="transmembrane region" description="Helical" evidence="7">
    <location>
        <begin position="226"/>
        <end position="248"/>
    </location>
</feature>
<evidence type="ECO:0000256" key="3">
    <source>
        <dbReference type="ARBA" id="ARBA00022475"/>
    </source>
</evidence>
<feature type="transmembrane region" description="Helical" evidence="7">
    <location>
        <begin position="96"/>
        <end position="114"/>
    </location>
</feature>
<organism evidence="9 10">
    <name type="scientific">Pedobacter heparinus (strain ATCC 13125 / DSM 2366 / CIP 104194 / JCM 7457 / NBRC 12017 / NCIMB 9290 / NRRL B-14731 / HIM 762-3)</name>
    <dbReference type="NCBI Taxonomy" id="485917"/>
    <lineage>
        <taxon>Bacteria</taxon>
        <taxon>Pseudomonadati</taxon>
        <taxon>Bacteroidota</taxon>
        <taxon>Sphingobacteriia</taxon>
        <taxon>Sphingobacteriales</taxon>
        <taxon>Sphingobacteriaceae</taxon>
        <taxon>Pedobacter</taxon>
    </lineage>
</organism>
<keyword evidence="4 7" id="KW-0812">Transmembrane</keyword>
<feature type="transmembrane region" description="Helical" evidence="7">
    <location>
        <begin position="164"/>
        <end position="182"/>
    </location>
</feature>
<dbReference type="InterPro" id="IPR002656">
    <property type="entry name" value="Acyl_transf_3_dom"/>
</dbReference>
<dbReference type="PANTHER" id="PTHR40074:SF2">
    <property type="entry name" value="O-ACETYLTRANSFERASE WECH"/>
    <property type="match status" value="1"/>
</dbReference>
<feature type="transmembrane region" description="Helical" evidence="7">
    <location>
        <begin position="323"/>
        <end position="345"/>
    </location>
</feature>
<evidence type="ECO:0000256" key="6">
    <source>
        <dbReference type="ARBA" id="ARBA00023136"/>
    </source>
</evidence>
<feature type="transmembrane region" description="Helical" evidence="7">
    <location>
        <begin position="290"/>
        <end position="311"/>
    </location>
</feature>
<evidence type="ECO:0000256" key="7">
    <source>
        <dbReference type="SAM" id="Phobius"/>
    </source>
</evidence>
<comment type="similarity">
    <text evidence="2">Belongs to the acyltransferase 3 family.</text>
</comment>
<keyword evidence="5 7" id="KW-1133">Transmembrane helix</keyword>